<dbReference type="RefSeq" id="WP_007757781.1">
    <property type="nucleotide sequence ID" value="NZ_CABIXA010000007.1"/>
</dbReference>
<dbReference type="Proteomes" id="UP000095517">
    <property type="component" value="Unassembled WGS sequence"/>
</dbReference>
<evidence type="ECO:0000259" key="14">
    <source>
        <dbReference type="Pfam" id="PF00155"/>
    </source>
</evidence>
<name>A0A174DMW9_9BACE</name>
<evidence type="ECO:0000256" key="1">
    <source>
        <dbReference type="ARBA" id="ARBA00001933"/>
    </source>
</evidence>
<evidence type="ECO:0000256" key="7">
    <source>
        <dbReference type="ARBA" id="ARBA00022679"/>
    </source>
</evidence>
<dbReference type="Proteomes" id="UP000421791">
    <property type="component" value="Unassembled WGS sequence"/>
</dbReference>
<evidence type="ECO:0000256" key="5">
    <source>
        <dbReference type="ARBA" id="ARBA00011738"/>
    </source>
</evidence>
<sequence>MILDSINQELLVLKEKKNYRSLPTLIHDGREVILNGQRMLNLSSNDYLGLANDVSLREEFLKTMTPETFLPTSSSSRLLTGNFSDYQALEQQLATMFGAESALIFNSGYHANTGILPAVSNAQTLILADKLVHASLIDGIRLSSAKCIRYRHNDASQLQRLVSENHNLYAQIIIVTESIFSMDGDKADLCALVRLKKSYSNVLLYVDEAHAFGVRGEKGLGCAEEQDCINDIDFLVGTFGKAIASAGAYIVCRQVIREYLINKMRTFIFTTALPPVNIQWTAWVLQHLSALQYKRTHLLRISEKLKTALTGKGYHCPSVSHIVPMIIGASEDAILQAEELQRKGFYALPVRPPTVPEGTSRIRFSLTADITEHEIDQLIALING</sequence>
<dbReference type="InterPro" id="IPR004839">
    <property type="entry name" value="Aminotransferase_I/II_large"/>
</dbReference>
<keyword evidence="8" id="KW-0093">Biotin biosynthesis</keyword>
<evidence type="ECO:0000256" key="8">
    <source>
        <dbReference type="ARBA" id="ARBA00022756"/>
    </source>
</evidence>
<comment type="pathway">
    <text evidence="3">Lipid metabolism.</text>
</comment>
<evidence type="ECO:0000313" key="15">
    <source>
        <dbReference type="EMBL" id="CUO25435.1"/>
    </source>
</evidence>
<comment type="catalytic activity">
    <reaction evidence="12">
        <text>6-carboxyhexanoyl-[ACP] + L-alanine + H(+) = (8S)-8-amino-7-oxononanoate + holo-[ACP] + CO2</text>
        <dbReference type="Rhea" id="RHEA:42288"/>
        <dbReference type="Rhea" id="RHEA-COMP:9685"/>
        <dbReference type="Rhea" id="RHEA-COMP:9955"/>
        <dbReference type="ChEBI" id="CHEBI:15378"/>
        <dbReference type="ChEBI" id="CHEBI:16526"/>
        <dbReference type="ChEBI" id="CHEBI:57972"/>
        <dbReference type="ChEBI" id="CHEBI:64479"/>
        <dbReference type="ChEBI" id="CHEBI:78846"/>
        <dbReference type="ChEBI" id="CHEBI:149468"/>
        <dbReference type="EC" id="2.3.1.47"/>
    </reaction>
</comment>
<dbReference type="EMBL" id="VWAG01000024">
    <property type="protein sequence ID" value="KAA5255732.1"/>
    <property type="molecule type" value="Genomic_DNA"/>
</dbReference>
<evidence type="ECO:0000256" key="11">
    <source>
        <dbReference type="ARBA" id="ARBA00033381"/>
    </source>
</evidence>
<reference evidence="19 20" key="2">
    <citation type="journal article" date="2019" name="Nat. Med.">
        <title>A library of human gut bacterial isolates paired with longitudinal multiomics data enables mechanistic microbiome research.</title>
        <authorList>
            <person name="Poyet M."/>
            <person name="Groussin M."/>
            <person name="Gibbons S.M."/>
            <person name="Avila-Pacheco J."/>
            <person name="Jiang X."/>
            <person name="Kearney S.M."/>
            <person name="Perrotta A.R."/>
            <person name="Berdy B."/>
            <person name="Zhao S."/>
            <person name="Lieberman T.D."/>
            <person name="Swanson P.K."/>
            <person name="Smith M."/>
            <person name="Roesemann S."/>
            <person name="Alexander J.E."/>
            <person name="Rich S.A."/>
            <person name="Livny J."/>
            <person name="Vlamakis H."/>
            <person name="Clish C."/>
            <person name="Bullock K."/>
            <person name="Deik A."/>
            <person name="Scott J."/>
            <person name="Pierce K.A."/>
            <person name="Xavier R.J."/>
            <person name="Alm E.J."/>
        </authorList>
    </citation>
    <scope>NUCLEOTIDE SEQUENCE [LARGE SCALE GENOMIC DNA]</scope>
    <source>
        <strain evidence="17 20">BIOML-A2</strain>
        <strain evidence="16 19">BIOML-A6</strain>
    </source>
</reference>
<evidence type="ECO:0000256" key="13">
    <source>
        <dbReference type="RuleBase" id="RU003693"/>
    </source>
</evidence>
<evidence type="ECO:0000313" key="18">
    <source>
        <dbReference type="Proteomes" id="UP000095517"/>
    </source>
</evidence>
<dbReference type="SUPFAM" id="SSF53383">
    <property type="entry name" value="PLP-dependent transferases"/>
    <property type="match status" value="1"/>
</dbReference>
<keyword evidence="20" id="KW-1185">Reference proteome</keyword>
<dbReference type="EMBL" id="CYZH01000007">
    <property type="protein sequence ID" value="CUO25435.1"/>
    <property type="molecule type" value="Genomic_DNA"/>
</dbReference>
<dbReference type="Proteomes" id="UP000440198">
    <property type="component" value="Unassembled WGS sequence"/>
</dbReference>
<dbReference type="InterPro" id="IPR015422">
    <property type="entry name" value="PyrdxlP-dep_Trfase_small"/>
</dbReference>
<evidence type="ECO:0000313" key="17">
    <source>
        <dbReference type="EMBL" id="KAA5255732.1"/>
    </source>
</evidence>
<comment type="pathway">
    <text evidence="2">Cofactor biosynthesis; biotin biosynthesis.</text>
</comment>
<evidence type="ECO:0000313" key="16">
    <source>
        <dbReference type="EMBL" id="KAA5229186.1"/>
    </source>
</evidence>
<dbReference type="InterPro" id="IPR015421">
    <property type="entry name" value="PyrdxlP-dep_Trfase_major"/>
</dbReference>
<keyword evidence="7 15" id="KW-0808">Transferase</keyword>
<dbReference type="STRING" id="338188.ERS852397_01658"/>
<comment type="subunit">
    <text evidence="5">Homodimer.</text>
</comment>
<dbReference type="GO" id="GO:0008710">
    <property type="term" value="F:8-amino-7-oxononanoate synthase activity"/>
    <property type="evidence" value="ECO:0007669"/>
    <property type="project" value="UniProtKB-EC"/>
</dbReference>
<dbReference type="PROSITE" id="PS00599">
    <property type="entry name" value="AA_TRANSFER_CLASS_2"/>
    <property type="match status" value="1"/>
</dbReference>
<evidence type="ECO:0000256" key="2">
    <source>
        <dbReference type="ARBA" id="ARBA00004746"/>
    </source>
</evidence>
<accession>A0A174DMW9</accession>
<evidence type="ECO:0000256" key="3">
    <source>
        <dbReference type="ARBA" id="ARBA00005189"/>
    </source>
</evidence>
<evidence type="ECO:0000256" key="4">
    <source>
        <dbReference type="ARBA" id="ARBA00010008"/>
    </source>
</evidence>
<comment type="cofactor">
    <cofactor evidence="1 13">
        <name>pyridoxal 5'-phosphate</name>
        <dbReference type="ChEBI" id="CHEBI:597326"/>
    </cofactor>
</comment>
<comment type="similarity">
    <text evidence="4">Belongs to the class-II pyridoxal-phosphate-dependent aminotransferase family. BioF subfamily.</text>
</comment>
<reference evidence="15 18" key="1">
    <citation type="submission" date="2015-09" db="EMBL/GenBank/DDBJ databases">
        <authorList>
            <consortium name="Pathogen Informatics"/>
        </authorList>
    </citation>
    <scope>NUCLEOTIDE SEQUENCE [LARGE SCALE GENOMIC DNA]</scope>
    <source>
        <strain evidence="15 18">2789STDY5608840</strain>
    </source>
</reference>
<dbReference type="Pfam" id="PF00155">
    <property type="entry name" value="Aminotran_1_2"/>
    <property type="match status" value="1"/>
</dbReference>
<organism evidence="15 18">
    <name type="scientific">Bacteroides finegoldii</name>
    <dbReference type="NCBI Taxonomy" id="338188"/>
    <lineage>
        <taxon>Bacteria</taxon>
        <taxon>Pseudomonadati</taxon>
        <taxon>Bacteroidota</taxon>
        <taxon>Bacteroidia</taxon>
        <taxon>Bacteroidales</taxon>
        <taxon>Bacteroidaceae</taxon>
        <taxon>Bacteroides</taxon>
    </lineage>
</organism>
<dbReference type="GO" id="GO:0030170">
    <property type="term" value="F:pyridoxal phosphate binding"/>
    <property type="evidence" value="ECO:0007669"/>
    <property type="project" value="InterPro"/>
</dbReference>
<dbReference type="Gene3D" id="3.40.640.10">
    <property type="entry name" value="Type I PLP-dependent aspartate aminotransferase-like (Major domain)"/>
    <property type="match status" value="1"/>
</dbReference>
<evidence type="ECO:0000256" key="9">
    <source>
        <dbReference type="ARBA" id="ARBA00022898"/>
    </source>
</evidence>
<gene>
    <name evidence="15" type="primary">bioF_1</name>
    <name evidence="15" type="ORF">ERS852397_01658</name>
    <name evidence="17" type="ORF">F2Z09_13330</name>
    <name evidence="16" type="ORF">F2Z22_14845</name>
</gene>
<dbReference type="GO" id="GO:0009102">
    <property type="term" value="P:biotin biosynthetic process"/>
    <property type="evidence" value="ECO:0007669"/>
    <property type="project" value="UniProtKB-KW"/>
</dbReference>
<dbReference type="InterPro" id="IPR015424">
    <property type="entry name" value="PyrdxlP-dep_Trfase"/>
</dbReference>
<feature type="domain" description="Aminotransferase class I/classII large" evidence="14">
    <location>
        <begin position="39"/>
        <end position="380"/>
    </location>
</feature>
<dbReference type="EMBL" id="VWAK01000027">
    <property type="protein sequence ID" value="KAA5229186.1"/>
    <property type="molecule type" value="Genomic_DNA"/>
</dbReference>
<keyword evidence="15" id="KW-0012">Acyltransferase</keyword>
<evidence type="ECO:0000256" key="6">
    <source>
        <dbReference type="ARBA" id="ARBA00013187"/>
    </source>
</evidence>
<evidence type="ECO:0000313" key="19">
    <source>
        <dbReference type="Proteomes" id="UP000421791"/>
    </source>
</evidence>
<dbReference type="InterPro" id="IPR050087">
    <property type="entry name" value="AON_synthase_class-II"/>
</dbReference>
<proteinExistence type="inferred from homology"/>
<dbReference type="InterPro" id="IPR001917">
    <property type="entry name" value="Aminotrans_II_pyridoxalP_BS"/>
</dbReference>
<dbReference type="AlphaFoldDB" id="A0A174DMW9"/>
<dbReference type="Gene3D" id="3.90.1150.10">
    <property type="entry name" value="Aspartate Aminotransferase, domain 1"/>
    <property type="match status" value="1"/>
</dbReference>
<keyword evidence="9 13" id="KW-0663">Pyridoxal phosphate</keyword>
<evidence type="ECO:0000313" key="20">
    <source>
        <dbReference type="Proteomes" id="UP000440198"/>
    </source>
</evidence>
<evidence type="ECO:0000256" key="10">
    <source>
        <dbReference type="ARBA" id="ARBA00032610"/>
    </source>
</evidence>
<dbReference type="PANTHER" id="PTHR13693:SF100">
    <property type="entry name" value="8-AMINO-7-OXONONANOATE SYNTHASE"/>
    <property type="match status" value="1"/>
</dbReference>
<dbReference type="PANTHER" id="PTHR13693">
    <property type="entry name" value="CLASS II AMINOTRANSFERASE/8-AMINO-7-OXONONANOATE SYNTHASE"/>
    <property type="match status" value="1"/>
</dbReference>
<evidence type="ECO:0000256" key="12">
    <source>
        <dbReference type="ARBA" id="ARBA00047715"/>
    </source>
</evidence>
<protein>
    <recommendedName>
        <fullName evidence="6">8-amino-7-oxononanoate synthase</fullName>
        <ecNumber evidence="6">2.3.1.47</ecNumber>
    </recommendedName>
    <alternativeName>
        <fullName evidence="10">7-keto-8-amino-pelargonic acid synthase</fullName>
    </alternativeName>
    <alternativeName>
        <fullName evidence="11">8-amino-7-ketopelargonate synthase</fullName>
    </alternativeName>
</protein>
<dbReference type="EC" id="2.3.1.47" evidence="6"/>
<dbReference type="GeneID" id="92986766"/>